<keyword evidence="6" id="KW-1185">Reference proteome</keyword>
<feature type="domain" description="HTH hxlR-type" evidence="4">
    <location>
        <begin position="12"/>
        <end position="111"/>
    </location>
</feature>
<proteinExistence type="predicted"/>
<dbReference type="EMBL" id="PGFF01000001">
    <property type="protein sequence ID" value="PJJ70698.1"/>
    <property type="molecule type" value="Genomic_DNA"/>
</dbReference>
<evidence type="ECO:0000313" key="5">
    <source>
        <dbReference type="EMBL" id="PJJ70698.1"/>
    </source>
</evidence>
<name>A0A2M9CFQ4_9MICO</name>
<sequence length="126" mass="14292">MNVGIRDETADCQRATDVLARTADKWTVRVFIRLQDAPRRFGELRRMIDGISPKMLASTLRGLERDGLVSRTVFPTNPPSVEYALTDLGRELAVPVQALGDWVLGNLHRIEFARAEFDDVDRSPRR</sequence>
<dbReference type="RefSeq" id="WP_100363090.1">
    <property type="nucleotide sequence ID" value="NZ_PGFF01000001.1"/>
</dbReference>
<dbReference type="AlphaFoldDB" id="A0A2M9CFQ4"/>
<comment type="caution">
    <text evidence="5">The sequence shown here is derived from an EMBL/GenBank/DDBJ whole genome shotgun (WGS) entry which is preliminary data.</text>
</comment>
<gene>
    <name evidence="5" type="ORF">CLV46_0221</name>
</gene>
<dbReference type="GO" id="GO:0003677">
    <property type="term" value="F:DNA binding"/>
    <property type="evidence" value="ECO:0007669"/>
    <property type="project" value="UniProtKB-KW"/>
</dbReference>
<dbReference type="PANTHER" id="PTHR33204:SF39">
    <property type="entry name" value="TRANSCRIPTIONAL REGULATORY PROTEIN"/>
    <property type="match status" value="1"/>
</dbReference>
<dbReference type="InterPro" id="IPR036390">
    <property type="entry name" value="WH_DNA-bd_sf"/>
</dbReference>
<dbReference type="InterPro" id="IPR036388">
    <property type="entry name" value="WH-like_DNA-bd_sf"/>
</dbReference>
<keyword evidence="2 5" id="KW-0238">DNA-binding</keyword>
<reference evidence="5 6" key="1">
    <citation type="submission" date="2017-11" db="EMBL/GenBank/DDBJ databases">
        <title>Genomic Encyclopedia of Archaeal and Bacterial Type Strains, Phase II (KMG-II): From Individual Species to Whole Genera.</title>
        <authorList>
            <person name="Goeker M."/>
        </authorList>
    </citation>
    <scope>NUCLEOTIDE SEQUENCE [LARGE SCALE GENOMIC DNA]</scope>
    <source>
        <strain evidence="5 6">DSM 27393</strain>
    </source>
</reference>
<evidence type="ECO:0000256" key="3">
    <source>
        <dbReference type="ARBA" id="ARBA00023163"/>
    </source>
</evidence>
<dbReference type="Gene3D" id="1.10.10.10">
    <property type="entry name" value="Winged helix-like DNA-binding domain superfamily/Winged helix DNA-binding domain"/>
    <property type="match status" value="1"/>
</dbReference>
<protein>
    <submittedName>
        <fullName evidence="5">DNA-binding HxlR family transcriptional regulator</fullName>
    </submittedName>
</protein>
<dbReference type="Proteomes" id="UP000228758">
    <property type="component" value="Unassembled WGS sequence"/>
</dbReference>
<dbReference type="OrthoDB" id="370168at2"/>
<dbReference type="InterPro" id="IPR002577">
    <property type="entry name" value="HTH_HxlR"/>
</dbReference>
<evidence type="ECO:0000259" key="4">
    <source>
        <dbReference type="PROSITE" id="PS51118"/>
    </source>
</evidence>
<keyword evidence="1" id="KW-0805">Transcription regulation</keyword>
<keyword evidence="3" id="KW-0804">Transcription</keyword>
<accession>A0A2M9CFQ4</accession>
<evidence type="ECO:0000256" key="2">
    <source>
        <dbReference type="ARBA" id="ARBA00023125"/>
    </source>
</evidence>
<evidence type="ECO:0000313" key="6">
    <source>
        <dbReference type="Proteomes" id="UP000228758"/>
    </source>
</evidence>
<dbReference type="PROSITE" id="PS51118">
    <property type="entry name" value="HTH_HXLR"/>
    <property type="match status" value="1"/>
</dbReference>
<dbReference type="PANTHER" id="PTHR33204">
    <property type="entry name" value="TRANSCRIPTIONAL REGULATOR, MARR FAMILY"/>
    <property type="match status" value="1"/>
</dbReference>
<organism evidence="5 6">
    <name type="scientific">Diaminobutyricimonas aerilata</name>
    <dbReference type="NCBI Taxonomy" id="1162967"/>
    <lineage>
        <taxon>Bacteria</taxon>
        <taxon>Bacillati</taxon>
        <taxon>Actinomycetota</taxon>
        <taxon>Actinomycetes</taxon>
        <taxon>Micrococcales</taxon>
        <taxon>Microbacteriaceae</taxon>
        <taxon>Diaminobutyricimonas</taxon>
    </lineage>
</organism>
<evidence type="ECO:0000256" key="1">
    <source>
        <dbReference type="ARBA" id="ARBA00023015"/>
    </source>
</evidence>
<dbReference type="Pfam" id="PF01638">
    <property type="entry name" value="HxlR"/>
    <property type="match status" value="1"/>
</dbReference>
<dbReference type="SUPFAM" id="SSF46785">
    <property type="entry name" value="Winged helix' DNA-binding domain"/>
    <property type="match status" value="1"/>
</dbReference>